<protein>
    <submittedName>
        <fullName evidence="3">Ovule protein</fullName>
    </submittedName>
</protein>
<proteinExistence type="predicted"/>
<dbReference type="WBParaSite" id="SBAD_0000853101-mRNA-1">
    <property type="protein sequence ID" value="SBAD_0000853101-mRNA-1"/>
    <property type="gene ID" value="SBAD_0000853101"/>
</dbReference>
<reference evidence="1 2" key="2">
    <citation type="submission" date="2018-11" db="EMBL/GenBank/DDBJ databases">
        <authorList>
            <consortium name="Pathogen Informatics"/>
        </authorList>
    </citation>
    <scope>NUCLEOTIDE SEQUENCE [LARGE SCALE GENOMIC DNA]</scope>
</reference>
<accession>A0A183IX77</accession>
<dbReference type="AlphaFoldDB" id="A0A183IX77"/>
<keyword evidence="2" id="KW-1185">Reference proteome</keyword>
<dbReference type="EMBL" id="UZAM01011389">
    <property type="protein sequence ID" value="VDP15930.1"/>
    <property type="molecule type" value="Genomic_DNA"/>
</dbReference>
<sequence length="73" mass="8314">MWAINEVGSFPNENSSFSRLCIWPIKTFFMVVAISGNQRVWIARFLWILFVFESFLDDSSPNSVSITAGSYDA</sequence>
<dbReference type="Proteomes" id="UP000270296">
    <property type="component" value="Unassembled WGS sequence"/>
</dbReference>
<evidence type="ECO:0000313" key="1">
    <source>
        <dbReference type="EMBL" id="VDP15930.1"/>
    </source>
</evidence>
<organism evidence="3">
    <name type="scientific">Soboliphyme baturini</name>
    <dbReference type="NCBI Taxonomy" id="241478"/>
    <lineage>
        <taxon>Eukaryota</taxon>
        <taxon>Metazoa</taxon>
        <taxon>Ecdysozoa</taxon>
        <taxon>Nematoda</taxon>
        <taxon>Enoplea</taxon>
        <taxon>Dorylaimia</taxon>
        <taxon>Dioctophymatida</taxon>
        <taxon>Dioctophymatoidea</taxon>
        <taxon>Soboliphymatidae</taxon>
        <taxon>Soboliphyme</taxon>
    </lineage>
</organism>
<gene>
    <name evidence="1" type="ORF">SBAD_LOCUS8224</name>
</gene>
<reference evidence="3" key="1">
    <citation type="submission" date="2016-06" db="UniProtKB">
        <authorList>
            <consortium name="WormBaseParasite"/>
        </authorList>
    </citation>
    <scope>IDENTIFICATION</scope>
</reference>
<evidence type="ECO:0000313" key="3">
    <source>
        <dbReference type="WBParaSite" id="SBAD_0000853101-mRNA-1"/>
    </source>
</evidence>
<evidence type="ECO:0000313" key="2">
    <source>
        <dbReference type="Proteomes" id="UP000270296"/>
    </source>
</evidence>
<name>A0A183IX77_9BILA</name>